<keyword evidence="3" id="KW-0547">Nucleotide-binding</keyword>
<proteinExistence type="inferred from homology"/>
<dbReference type="InterPro" id="IPR042213">
    <property type="entry name" value="NBD_C_sf"/>
</dbReference>
<keyword evidence="6" id="KW-0119">Carbohydrate metabolism</keyword>
<dbReference type="AlphaFoldDB" id="A0A643JWI5"/>
<evidence type="ECO:0000259" key="8">
    <source>
        <dbReference type="Pfam" id="PF17042"/>
    </source>
</evidence>
<accession>A0A643JWI5</accession>
<sequence>MRGYDTRVVVSPQKETSMAQGDVMVVNTESRYAAPEEAAERVKTAFEVPGADIAFKKVDSTLRGNVRVEVEAALDAVGADLVLVAPAFPINGRLTACGFHLVNGKLVTDTSAGKDAERPPASDALPAFFAESDYVTEHLGVETVARGSAAVRRALESIQSDDAPVIVTCDALTDDHLAAVAAAGADLPDRCLYVGSGGLARHVHVPGLASGAGVDVDETRPVVGVAGSVAPETLVQIDEITQKRRRQLDLEMAVTEPSAAGADLASRGVEAVDDYGGVVLHSAENRGDVDRTLAAGERAGVDGSMVRRRVTDALATAAGELVHDDQPANLFLTGGATAITILNQLDAHALRMAGDAIEPGIPLASVVGGVADGAAVITKAGGFGDEQAIIKSLARIGFADE</sequence>
<gene>
    <name evidence="9" type="ORF">Hfx1149_14850</name>
</gene>
<dbReference type="InterPro" id="IPR037051">
    <property type="entry name" value="4-carb_acid_sugar_kinase_N_sf"/>
</dbReference>
<dbReference type="SUPFAM" id="SSF142764">
    <property type="entry name" value="YgbK-like"/>
    <property type="match status" value="1"/>
</dbReference>
<dbReference type="Gene3D" id="3.40.980.20">
    <property type="entry name" value="Four-carbon acid sugar kinase, nucleotide binding domain"/>
    <property type="match status" value="1"/>
</dbReference>
<dbReference type="Pfam" id="PF17042">
    <property type="entry name" value="NBD_C"/>
    <property type="match status" value="1"/>
</dbReference>
<evidence type="ECO:0000313" key="9">
    <source>
        <dbReference type="EMBL" id="KAB1185336.1"/>
    </source>
</evidence>
<reference evidence="9" key="1">
    <citation type="submission" date="2019-09" db="EMBL/GenBank/DDBJ databases">
        <title>Genomic analysis of Haloferax sp. CBA1149.</title>
        <authorList>
            <person name="Roh S.W."/>
        </authorList>
    </citation>
    <scope>NUCLEOTIDE SEQUENCE</scope>
    <source>
        <strain evidence="9">CBA1149</strain>
    </source>
</reference>
<keyword evidence="5" id="KW-0067">ATP-binding</keyword>
<dbReference type="Gene3D" id="3.40.50.10840">
    <property type="entry name" value="Putative sugar-binding, N-terminal domain"/>
    <property type="match status" value="1"/>
</dbReference>
<dbReference type="EMBL" id="VZUS01000004">
    <property type="protein sequence ID" value="KAB1185336.1"/>
    <property type="molecule type" value="Genomic_DNA"/>
</dbReference>
<evidence type="ECO:0000256" key="5">
    <source>
        <dbReference type="ARBA" id="ARBA00022840"/>
    </source>
</evidence>
<dbReference type="InterPro" id="IPR010737">
    <property type="entry name" value="4-carb_acid_sugar_kinase_N"/>
</dbReference>
<name>A0A643JWI5_9EURY</name>
<dbReference type="Pfam" id="PF07005">
    <property type="entry name" value="SBD_N"/>
    <property type="match status" value="1"/>
</dbReference>
<evidence type="ECO:0000256" key="3">
    <source>
        <dbReference type="ARBA" id="ARBA00022741"/>
    </source>
</evidence>
<dbReference type="GO" id="GO:0005524">
    <property type="term" value="F:ATP binding"/>
    <property type="evidence" value="ECO:0007669"/>
    <property type="project" value="UniProtKB-KW"/>
</dbReference>
<keyword evidence="2" id="KW-0808">Transferase</keyword>
<protein>
    <submittedName>
        <fullName evidence="9">Four-carbon acid sugar kinase family protein</fullName>
    </submittedName>
</protein>
<evidence type="ECO:0000256" key="6">
    <source>
        <dbReference type="ARBA" id="ARBA00023277"/>
    </source>
</evidence>
<evidence type="ECO:0000259" key="7">
    <source>
        <dbReference type="Pfam" id="PF07005"/>
    </source>
</evidence>
<comment type="caution">
    <text evidence="9">The sequence shown here is derived from an EMBL/GenBank/DDBJ whole genome shotgun (WGS) entry which is preliminary data.</text>
</comment>
<evidence type="ECO:0000256" key="2">
    <source>
        <dbReference type="ARBA" id="ARBA00022679"/>
    </source>
</evidence>
<evidence type="ECO:0000256" key="4">
    <source>
        <dbReference type="ARBA" id="ARBA00022777"/>
    </source>
</evidence>
<dbReference type="GO" id="GO:0016301">
    <property type="term" value="F:kinase activity"/>
    <property type="evidence" value="ECO:0007669"/>
    <property type="project" value="UniProtKB-KW"/>
</dbReference>
<evidence type="ECO:0000256" key="1">
    <source>
        <dbReference type="ARBA" id="ARBA00005715"/>
    </source>
</evidence>
<comment type="similarity">
    <text evidence="1">Belongs to the four-carbon acid sugar kinase family.</text>
</comment>
<dbReference type="InterPro" id="IPR031475">
    <property type="entry name" value="NBD_C"/>
</dbReference>
<keyword evidence="4 9" id="KW-0418">Kinase</keyword>
<feature type="domain" description="Four-carbon acid sugar kinase nucleotide binding" evidence="8">
    <location>
        <begin position="224"/>
        <end position="389"/>
    </location>
</feature>
<organism evidence="9">
    <name type="scientific">Haloferax sp. CBA1149</name>
    <dbReference type="NCBI Taxonomy" id="2650753"/>
    <lineage>
        <taxon>Archaea</taxon>
        <taxon>Methanobacteriati</taxon>
        <taxon>Methanobacteriota</taxon>
        <taxon>Stenosarchaea group</taxon>
        <taxon>Halobacteria</taxon>
        <taxon>Halobacteriales</taxon>
        <taxon>Haloferacaceae</taxon>
        <taxon>Haloferax</taxon>
    </lineage>
</organism>
<feature type="domain" description="Four-carbon acid sugar kinase N-terminal" evidence="7">
    <location>
        <begin position="3"/>
        <end position="202"/>
    </location>
</feature>